<dbReference type="PANTHER" id="PTHR11706:SF3">
    <property type="entry name" value="METAL ION TRANSPORT PROTEIN"/>
    <property type="match status" value="1"/>
</dbReference>
<keyword evidence="7" id="KW-1185">Reference proteome</keyword>
<proteinExistence type="predicted"/>
<organism evidence="6 7">
    <name type="scientific">Polaribacter irgensii 23-P</name>
    <dbReference type="NCBI Taxonomy" id="313594"/>
    <lineage>
        <taxon>Bacteria</taxon>
        <taxon>Pseudomonadati</taxon>
        <taxon>Bacteroidota</taxon>
        <taxon>Flavobacteriia</taxon>
        <taxon>Flavobacteriales</taxon>
        <taxon>Flavobacteriaceae</taxon>
    </lineage>
</organism>
<evidence type="ECO:0000313" key="7">
    <source>
        <dbReference type="Proteomes" id="UP000003053"/>
    </source>
</evidence>
<evidence type="ECO:0000256" key="1">
    <source>
        <dbReference type="ARBA" id="ARBA00004141"/>
    </source>
</evidence>
<evidence type="ECO:0000256" key="3">
    <source>
        <dbReference type="ARBA" id="ARBA00022989"/>
    </source>
</evidence>
<protein>
    <submittedName>
        <fullName evidence="6">Putative integral membrane protein possible permease</fullName>
    </submittedName>
</protein>
<dbReference type="NCBIfam" id="NF037982">
    <property type="entry name" value="Nramp_1"/>
    <property type="match status" value="1"/>
</dbReference>
<dbReference type="OrthoDB" id="4858698at2"/>
<dbReference type="Proteomes" id="UP000003053">
    <property type="component" value="Unassembled WGS sequence"/>
</dbReference>
<comment type="caution">
    <text evidence="6">The sequence shown here is derived from an EMBL/GenBank/DDBJ whole genome shotgun (WGS) entry which is preliminary data.</text>
</comment>
<feature type="transmembrane region" description="Helical" evidence="5">
    <location>
        <begin position="277"/>
        <end position="298"/>
    </location>
</feature>
<keyword evidence="2 5" id="KW-0812">Transmembrane</keyword>
<dbReference type="EMBL" id="AAOG01000002">
    <property type="protein sequence ID" value="EAR12771.1"/>
    <property type="molecule type" value="Genomic_DNA"/>
</dbReference>
<evidence type="ECO:0000256" key="4">
    <source>
        <dbReference type="ARBA" id="ARBA00023136"/>
    </source>
</evidence>
<feature type="transmembrane region" description="Helical" evidence="5">
    <location>
        <begin position="31"/>
        <end position="49"/>
    </location>
</feature>
<feature type="transmembrane region" description="Helical" evidence="5">
    <location>
        <begin position="184"/>
        <end position="207"/>
    </location>
</feature>
<comment type="subcellular location">
    <subcellularLocation>
        <location evidence="1">Membrane</location>
        <topology evidence="1">Multi-pass membrane protein</topology>
    </subcellularLocation>
</comment>
<dbReference type="Pfam" id="PF01566">
    <property type="entry name" value="Nramp"/>
    <property type="match status" value="1"/>
</dbReference>
<reference evidence="6 7" key="1">
    <citation type="submission" date="2006-02" db="EMBL/GenBank/DDBJ databases">
        <authorList>
            <person name="Murray A."/>
            <person name="Staley J."/>
            <person name="Ferriera S."/>
            <person name="Johnson J."/>
            <person name="Kravitz S."/>
            <person name="Halpern A."/>
            <person name="Remington K."/>
            <person name="Beeson K."/>
            <person name="Tran B."/>
            <person name="Rogers Y.-H."/>
            <person name="Friedman R."/>
            <person name="Venter J.C."/>
        </authorList>
    </citation>
    <scope>NUCLEOTIDE SEQUENCE [LARGE SCALE GENOMIC DNA]</scope>
    <source>
        <strain evidence="6 7">23-P</strain>
    </source>
</reference>
<feature type="transmembrane region" description="Helical" evidence="5">
    <location>
        <begin position="345"/>
        <end position="364"/>
    </location>
</feature>
<dbReference type="GO" id="GO:0034755">
    <property type="term" value="P:iron ion transmembrane transport"/>
    <property type="evidence" value="ECO:0007669"/>
    <property type="project" value="TreeGrafter"/>
</dbReference>
<dbReference type="GO" id="GO:0005384">
    <property type="term" value="F:manganese ion transmembrane transporter activity"/>
    <property type="evidence" value="ECO:0007669"/>
    <property type="project" value="TreeGrafter"/>
</dbReference>
<dbReference type="HOGENOM" id="CLU_640842_0_0_10"/>
<keyword evidence="3 5" id="KW-1133">Transmembrane helix</keyword>
<dbReference type="STRING" id="313594.PI23P_09095"/>
<evidence type="ECO:0000256" key="5">
    <source>
        <dbReference type="SAM" id="Phobius"/>
    </source>
</evidence>
<feature type="transmembrane region" description="Helical" evidence="5">
    <location>
        <begin position="84"/>
        <end position="110"/>
    </location>
</feature>
<feature type="transmembrane region" description="Helical" evidence="5">
    <location>
        <begin position="319"/>
        <end position="339"/>
    </location>
</feature>
<feature type="transmembrane region" description="Helical" evidence="5">
    <location>
        <begin position="116"/>
        <end position="133"/>
    </location>
</feature>
<feature type="transmembrane region" description="Helical" evidence="5">
    <location>
        <begin position="145"/>
        <end position="164"/>
    </location>
</feature>
<evidence type="ECO:0000256" key="2">
    <source>
        <dbReference type="ARBA" id="ARBA00022692"/>
    </source>
</evidence>
<dbReference type="GO" id="GO:0005886">
    <property type="term" value="C:plasma membrane"/>
    <property type="evidence" value="ECO:0007669"/>
    <property type="project" value="TreeGrafter"/>
</dbReference>
<feature type="transmembrane region" description="Helical" evidence="5">
    <location>
        <begin position="228"/>
        <end position="249"/>
    </location>
</feature>
<gene>
    <name evidence="6" type="ORF">PI23P_09095</name>
</gene>
<evidence type="ECO:0000313" key="6">
    <source>
        <dbReference type="EMBL" id="EAR12771.1"/>
    </source>
</evidence>
<dbReference type="GO" id="GO:0015086">
    <property type="term" value="F:cadmium ion transmembrane transporter activity"/>
    <property type="evidence" value="ECO:0007669"/>
    <property type="project" value="TreeGrafter"/>
</dbReference>
<feature type="transmembrane region" description="Helical" evidence="5">
    <location>
        <begin position="384"/>
        <end position="403"/>
    </location>
</feature>
<dbReference type="InterPro" id="IPR001046">
    <property type="entry name" value="NRAMP_fam"/>
</dbReference>
<accession>A4C028</accession>
<sequence length="406" mass="45078">MKKSFLQSLGPGLLFAGAAIGVSHLVQSTRAGAEFGFGLIWALLLVHLFKYPFFQYGPRYAAATGETLLDGYSKLGKGVLITYYILNFATMFTIQAAVTVVTAGLASQLFGFTNDLVVWSAVLLTISLLFLVVGKYSLLDNLMKFIIAILTVSTIIAVSVALFSSKEAFDVTQIIPSGTVELTFLIAFLGWMPAPLDVSIWHSIWSIEKDKTKVMQTKVTDAVFDFNIGYISTLFFGICFLLLGALVMYKSGETFSDKGGVFASQLIALYTKNLGNFSYIFIAIAAFTTMFSTTITTLDASPRAMNRTTKLLFRKELKYGYWFWILFLFFGTLLILKYYMNNMGVLIKTATILSFLTAPFYAILNYKLITGKHTPKEHQPGNYLKILSAIGILFLVGFSLWFLTNI</sequence>
<dbReference type="PANTHER" id="PTHR11706">
    <property type="entry name" value="SOLUTE CARRIER PROTEIN FAMILY 11 MEMBER"/>
    <property type="match status" value="1"/>
</dbReference>
<dbReference type="eggNOG" id="COG1914">
    <property type="taxonomic scope" value="Bacteria"/>
</dbReference>
<name>A4C028_9FLAO</name>
<keyword evidence="4 5" id="KW-0472">Membrane</keyword>
<dbReference type="RefSeq" id="WP_004570439.1">
    <property type="nucleotide sequence ID" value="NZ_CH724148.1"/>
</dbReference>
<dbReference type="AlphaFoldDB" id="A4C028"/>